<evidence type="ECO:0000313" key="2">
    <source>
        <dbReference type="EMBL" id="BAK38358.1"/>
    </source>
</evidence>
<feature type="transmembrane region" description="Helical" evidence="1">
    <location>
        <begin position="7"/>
        <end position="35"/>
    </location>
</feature>
<dbReference type="Proteomes" id="UP000007947">
    <property type="component" value="Chromosome"/>
</dbReference>
<keyword evidence="1" id="KW-0472">Membrane</keyword>
<keyword evidence="1" id="KW-0812">Transmembrane</keyword>
<feature type="transmembrane region" description="Helical" evidence="1">
    <location>
        <begin position="55"/>
        <end position="82"/>
    </location>
</feature>
<dbReference type="STRING" id="1032480.MLP_53440"/>
<dbReference type="KEGG" id="mph:MLP_53440"/>
<protein>
    <submittedName>
        <fullName evidence="2">Uncharacterized protein</fullName>
    </submittedName>
</protein>
<gene>
    <name evidence="2" type="ordered locus">MLP_53440</name>
</gene>
<sequence length="154" mass="16185">MRTAYRVLAYVIAVEVAVQAMAAVWAMAGLGKWIAGGGVADASLIESETAPFPEIAGFIIHGINGGIVIPVIALVLMVLSFFTRRKRPIVVAVALFVGVVLQGQLGFLGHEVPIVGALHGLNALVVFALALYAARRVTFDQPADHHTDQSVTTG</sequence>
<dbReference type="AlphaFoldDB" id="F5XJU0"/>
<organism evidence="2 3">
    <name type="scientific">Microlunatus phosphovorus (strain ATCC 700054 / DSM 10555 / JCM 9379 / NBRC 101784 / NCIMB 13414 / VKM Ac-1990 / NM-1)</name>
    <dbReference type="NCBI Taxonomy" id="1032480"/>
    <lineage>
        <taxon>Bacteria</taxon>
        <taxon>Bacillati</taxon>
        <taxon>Actinomycetota</taxon>
        <taxon>Actinomycetes</taxon>
        <taxon>Propionibacteriales</taxon>
        <taxon>Propionibacteriaceae</taxon>
        <taxon>Microlunatus</taxon>
    </lineage>
</organism>
<feature type="transmembrane region" description="Helical" evidence="1">
    <location>
        <begin position="89"/>
        <end position="108"/>
    </location>
</feature>
<feature type="transmembrane region" description="Helical" evidence="1">
    <location>
        <begin position="114"/>
        <end position="134"/>
    </location>
</feature>
<dbReference type="OrthoDB" id="4843372at2"/>
<reference evidence="2 3" key="1">
    <citation type="submission" date="2011-05" db="EMBL/GenBank/DDBJ databases">
        <title>Whole genome sequence of Microlunatus phosphovorus NM-1.</title>
        <authorList>
            <person name="Hosoyama A."/>
            <person name="Sasaki K."/>
            <person name="Harada T."/>
            <person name="Igarashi R."/>
            <person name="Kawakoshi A."/>
            <person name="Sasagawa M."/>
            <person name="Fukada J."/>
            <person name="Nakamura S."/>
            <person name="Katano Y."/>
            <person name="Hanada S."/>
            <person name="Kamagata Y."/>
            <person name="Nakamura N."/>
            <person name="Yamazaki S."/>
            <person name="Fujita N."/>
        </authorList>
    </citation>
    <scope>NUCLEOTIDE SEQUENCE [LARGE SCALE GENOMIC DNA]</scope>
    <source>
        <strain evidence="3">ATCC 700054 / DSM 10555 / JCM 9379 / NBRC 101784 / NCIMB 13414 / VKM Ac-1990 / NM-1</strain>
    </source>
</reference>
<evidence type="ECO:0000313" key="3">
    <source>
        <dbReference type="Proteomes" id="UP000007947"/>
    </source>
</evidence>
<keyword evidence="3" id="KW-1185">Reference proteome</keyword>
<name>F5XJU0_MICPN</name>
<proteinExistence type="predicted"/>
<dbReference type="HOGENOM" id="CLU_1684571_0_0_11"/>
<evidence type="ECO:0000256" key="1">
    <source>
        <dbReference type="SAM" id="Phobius"/>
    </source>
</evidence>
<dbReference type="RefSeq" id="WP_013866169.1">
    <property type="nucleotide sequence ID" value="NC_015635.1"/>
</dbReference>
<keyword evidence="1" id="KW-1133">Transmembrane helix</keyword>
<dbReference type="EMBL" id="AP012204">
    <property type="protein sequence ID" value="BAK38358.1"/>
    <property type="molecule type" value="Genomic_DNA"/>
</dbReference>
<accession>F5XJU0</accession>
<dbReference type="eggNOG" id="ENOG50331QJ">
    <property type="taxonomic scope" value="Bacteria"/>
</dbReference>